<proteinExistence type="predicted"/>
<organism evidence="9 10">
    <name type="scientific">Hungatella hathewayi</name>
    <dbReference type="NCBI Taxonomy" id="154046"/>
    <lineage>
        <taxon>Bacteria</taxon>
        <taxon>Bacillati</taxon>
        <taxon>Bacillota</taxon>
        <taxon>Clostridia</taxon>
        <taxon>Lachnospirales</taxon>
        <taxon>Lachnospiraceae</taxon>
        <taxon>Hungatella</taxon>
    </lineage>
</organism>
<dbReference type="InterPro" id="IPR018060">
    <property type="entry name" value="HTH_AraC"/>
</dbReference>
<dbReference type="Gene3D" id="3.40.50.2300">
    <property type="match status" value="1"/>
</dbReference>
<dbReference type="PANTHER" id="PTHR43280:SF28">
    <property type="entry name" value="HTH-TYPE TRANSCRIPTIONAL ACTIVATOR RHAS"/>
    <property type="match status" value="1"/>
</dbReference>
<dbReference type="InterPro" id="IPR020449">
    <property type="entry name" value="Tscrpt_reg_AraC-type_HTH"/>
</dbReference>
<comment type="caution">
    <text evidence="9">The sequence shown here is derived from an EMBL/GenBank/DDBJ whole genome shotgun (WGS) entry which is preliminary data.</text>
</comment>
<dbReference type="InterPro" id="IPR001789">
    <property type="entry name" value="Sig_transdc_resp-reg_receiver"/>
</dbReference>
<dbReference type="SUPFAM" id="SSF52172">
    <property type="entry name" value="CheY-like"/>
    <property type="match status" value="1"/>
</dbReference>
<evidence type="ECO:0000259" key="7">
    <source>
        <dbReference type="PROSITE" id="PS01124"/>
    </source>
</evidence>
<dbReference type="PROSITE" id="PS01124">
    <property type="entry name" value="HTH_ARAC_FAMILY_2"/>
    <property type="match status" value="1"/>
</dbReference>
<dbReference type="SUPFAM" id="SSF46689">
    <property type="entry name" value="Homeodomain-like"/>
    <property type="match status" value="2"/>
</dbReference>
<dbReference type="GO" id="GO:0043565">
    <property type="term" value="F:sequence-specific DNA binding"/>
    <property type="evidence" value="ECO:0007669"/>
    <property type="project" value="InterPro"/>
</dbReference>
<dbReference type="GO" id="GO:0003700">
    <property type="term" value="F:DNA-binding transcription factor activity"/>
    <property type="evidence" value="ECO:0007669"/>
    <property type="project" value="InterPro"/>
</dbReference>
<feature type="domain" description="Response regulatory" evidence="8">
    <location>
        <begin position="3"/>
        <end position="121"/>
    </location>
</feature>
<evidence type="ECO:0000256" key="3">
    <source>
        <dbReference type="ARBA" id="ARBA00023125"/>
    </source>
</evidence>
<evidence type="ECO:0000313" key="10">
    <source>
        <dbReference type="Proteomes" id="UP000263014"/>
    </source>
</evidence>
<keyword evidence="2" id="KW-0805">Transcription regulation</keyword>
<evidence type="ECO:0000256" key="6">
    <source>
        <dbReference type="PROSITE-ProRule" id="PRU00169"/>
    </source>
</evidence>
<keyword evidence="6" id="KW-0597">Phosphoprotein</keyword>
<dbReference type="Pfam" id="PF12833">
    <property type="entry name" value="HTH_18"/>
    <property type="match status" value="1"/>
</dbReference>
<dbReference type="RefSeq" id="WP_117632818.1">
    <property type="nucleotide sequence ID" value="NZ_QSON01000002.1"/>
</dbReference>
<dbReference type="Proteomes" id="UP000263014">
    <property type="component" value="Unassembled WGS sequence"/>
</dbReference>
<dbReference type="CDD" id="cd17536">
    <property type="entry name" value="REC_YesN-like"/>
    <property type="match status" value="1"/>
</dbReference>
<name>A0A374PCM6_9FIRM</name>
<evidence type="ECO:0000256" key="5">
    <source>
        <dbReference type="ARBA" id="ARBA00024867"/>
    </source>
</evidence>
<accession>A0A374PCM6</accession>
<dbReference type="Gene3D" id="1.10.10.60">
    <property type="entry name" value="Homeodomain-like"/>
    <property type="match status" value="2"/>
</dbReference>
<reference evidence="9 10" key="1">
    <citation type="submission" date="2018-08" db="EMBL/GenBank/DDBJ databases">
        <title>A genome reference for cultivated species of the human gut microbiota.</title>
        <authorList>
            <person name="Zou Y."/>
            <person name="Xue W."/>
            <person name="Luo G."/>
        </authorList>
    </citation>
    <scope>NUCLEOTIDE SEQUENCE [LARGE SCALE GENOMIC DNA]</scope>
    <source>
        <strain evidence="9 10">TM09-12</strain>
    </source>
</reference>
<evidence type="ECO:0000256" key="2">
    <source>
        <dbReference type="ARBA" id="ARBA00023015"/>
    </source>
</evidence>
<keyword evidence="3" id="KW-0238">DNA-binding</keyword>
<protein>
    <recommendedName>
        <fullName evidence="1">Stage 0 sporulation protein A homolog</fullName>
    </recommendedName>
</protein>
<dbReference type="PANTHER" id="PTHR43280">
    <property type="entry name" value="ARAC-FAMILY TRANSCRIPTIONAL REGULATOR"/>
    <property type="match status" value="1"/>
</dbReference>
<dbReference type="PROSITE" id="PS50110">
    <property type="entry name" value="RESPONSE_REGULATORY"/>
    <property type="match status" value="1"/>
</dbReference>
<dbReference type="InterPro" id="IPR011006">
    <property type="entry name" value="CheY-like_superfamily"/>
</dbReference>
<feature type="domain" description="HTH araC/xylS-type" evidence="7">
    <location>
        <begin position="255"/>
        <end position="353"/>
    </location>
</feature>
<dbReference type="EMBL" id="QSON01000002">
    <property type="protein sequence ID" value="RGJ06571.1"/>
    <property type="molecule type" value="Genomic_DNA"/>
</dbReference>
<dbReference type="SMART" id="SM00448">
    <property type="entry name" value="REC"/>
    <property type="match status" value="1"/>
</dbReference>
<comment type="function">
    <text evidence="5">May play the central regulatory role in sporulation. It may be an element of the effector pathway responsible for the activation of sporulation genes in response to nutritional stress. Spo0A may act in concert with spo0H (a sigma factor) to control the expression of some genes that are critical to the sporulation process.</text>
</comment>
<sequence>MIRLLIVDDERATIRIIKKIINFEQYDIEVIGEAYNGDEAMSFINSANPPEIVITDMNMPVMDGISLMRYLQENEKNIQVIVVSGYFDYSYTHAAIQANVQDYILKPIDPKNLERALGECCKKVIRSHQISICNSNEWMTLDARIYQIILKQTNELLKMIGYGNHIEGDRCLDDLCGKLMGENIREGSGLAVYRVILASIQRYLAENDMDVIKVDEFEQAKVRSFEDAIKLVRQTIHVLIDKIEAEKSDRKRSLDEVLTHLNEHYMENIRLDILADQFHYNKEYLTTVFKKKYGLSIGEYVARLKIEDAKRQLRYTTKTMDEIMITLGYSDVSYFYRQFKKVEGISPGQYRKKYNEFIE</sequence>
<keyword evidence="4" id="KW-0804">Transcription</keyword>
<feature type="modified residue" description="4-aspartylphosphate" evidence="6">
    <location>
        <position position="56"/>
    </location>
</feature>
<evidence type="ECO:0000256" key="1">
    <source>
        <dbReference type="ARBA" id="ARBA00018672"/>
    </source>
</evidence>
<dbReference type="Pfam" id="PF00072">
    <property type="entry name" value="Response_reg"/>
    <property type="match status" value="1"/>
</dbReference>
<dbReference type="GO" id="GO:0000160">
    <property type="term" value="P:phosphorelay signal transduction system"/>
    <property type="evidence" value="ECO:0007669"/>
    <property type="project" value="InterPro"/>
</dbReference>
<evidence type="ECO:0000256" key="4">
    <source>
        <dbReference type="ARBA" id="ARBA00023163"/>
    </source>
</evidence>
<gene>
    <name evidence="9" type="ORF">DXD79_04545</name>
</gene>
<dbReference type="AlphaFoldDB" id="A0A374PCM6"/>
<dbReference type="PRINTS" id="PR00032">
    <property type="entry name" value="HTHARAC"/>
</dbReference>
<evidence type="ECO:0000313" key="9">
    <source>
        <dbReference type="EMBL" id="RGJ06571.1"/>
    </source>
</evidence>
<evidence type="ECO:0000259" key="8">
    <source>
        <dbReference type="PROSITE" id="PS50110"/>
    </source>
</evidence>
<dbReference type="SMART" id="SM00342">
    <property type="entry name" value="HTH_ARAC"/>
    <property type="match status" value="1"/>
</dbReference>
<dbReference type="InterPro" id="IPR009057">
    <property type="entry name" value="Homeodomain-like_sf"/>
</dbReference>